<dbReference type="OrthoDB" id="2290475at2759"/>
<keyword evidence="2" id="KW-0472">Membrane</keyword>
<dbReference type="AlphaFoldDB" id="A0A8H7VIW4"/>
<comment type="caution">
    <text evidence="3">The sequence shown here is derived from an EMBL/GenBank/DDBJ whole genome shotgun (WGS) entry which is preliminary data.</text>
</comment>
<gene>
    <name evidence="3" type="ORF">INT45_000436</name>
</gene>
<evidence type="ECO:0000256" key="2">
    <source>
        <dbReference type="SAM" id="Phobius"/>
    </source>
</evidence>
<sequence>MHPETESSQYQWQSSVVHDITPSCSSSKGTASSPPLPLCSTIDMSRSGLNSEEQEQKQASSSSSALTHLFRRVSNAVHGNTTSPATKERQQYLEEQDSNNEKRDQQQQQPSSPVSTAVGEDENGINTNGNNPDQFYFNGSDTPVNHQEDSHYPHKLQQHRSAKSCLIAIFMITVGTSLALAFILIGIGKALSNSKTNNSAAISTATTSTTTAIPTSSIATIATMHSRGFTLLPSTS</sequence>
<keyword evidence="2" id="KW-1133">Transmembrane helix</keyword>
<keyword evidence="2" id="KW-0812">Transmembrane</keyword>
<protein>
    <submittedName>
        <fullName evidence="3">Uncharacterized protein</fullName>
    </submittedName>
</protein>
<dbReference type="EMBL" id="JAEPRB010000250">
    <property type="protein sequence ID" value="KAG2218138.1"/>
    <property type="molecule type" value="Genomic_DNA"/>
</dbReference>
<feature type="compositionally biased region" description="Polar residues" evidence="1">
    <location>
        <begin position="20"/>
        <end position="33"/>
    </location>
</feature>
<accession>A0A8H7VIW4</accession>
<dbReference type="Proteomes" id="UP000646827">
    <property type="component" value="Unassembled WGS sequence"/>
</dbReference>
<evidence type="ECO:0000313" key="3">
    <source>
        <dbReference type="EMBL" id="KAG2218138.1"/>
    </source>
</evidence>
<reference evidence="3 4" key="1">
    <citation type="submission" date="2020-12" db="EMBL/GenBank/DDBJ databases">
        <title>Metabolic potential, ecology and presence of endohyphal bacteria is reflected in genomic diversity of Mucoromycotina.</title>
        <authorList>
            <person name="Muszewska A."/>
            <person name="Okrasinska A."/>
            <person name="Steczkiewicz K."/>
            <person name="Drgas O."/>
            <person name="Orlowska M."/>
            <person name="Perlinska-Lenart U."/>
            <person name="Aleksandrzak-Piekarczyk T."/>
            <person name="Szatraj K."/>
            <person name="Zielenkiewicz U."/>
            <person name="Pilsyk S."/>
            <person name="Malc E."/>
            <person name="Mieczkowski P."/>
            <person name="Kruszewska J.S."/>
            <person name="Biernat P."/>
            <person name="Pawlowska J."/>
        </authorList>
    </citation>
    <scope>NUCLEOTIDE SEQUENCE [LARGE SCALE GENOMIC DNA]</scope>
    <source>
        <strain evidence="3 4">CBS 142.35</strain>
    </source>
</reference>
<keyword evidence="4" id="KW-1185">Reference proteome</keyword>
<proteinExistence type="predicted"/>
<evidence type="ECO:0000256" key="1">
    <source>
        <dbReference type="SAM" id="MobiDB-lite"/>
    </source>
</evidence>
<organism evidence="3 4">
    <name type="scientific">Circinella minor</name>
    <dbReference type="NCBI Taxonomy" id="1195481"/>
    <lineage>
        <taxon>Eukaryota</taxon>
        <taxon>Fungi</taxon>
        <taxon>Fungi incertae sedis</taxon>
        <taxon>Mucoromycota</taxon>
        <taxon>Mucoromycotina</taxon>
        <taxon>Mucoromycetes</taxon>
        <taxon>Mucorales</taxon>
        <taxon>Lichtheimiaceae</taxon>
        <taxon>Circinella</taxon>
    </lineage>
</organism>
<name>A0A8H7VIW4_9FUNG</name>
<feature type="compositionally biased region" description="Polar residues" evidence="1">
    <location>
        <begin position="124"/>
        <end position="145"/>
    </location>
</feature>
<feature type="transmembrane region" description="Helical" evidence="2">
    <location>
        <begin position="165"/>
        <end position="187"/>
    </location>
</feature>
<feature type="region of interest" description="Disordered" evidence="1">
    <location>
        <begin position="20"/>
        <end position="156"/>
    </location>
</feature>
<evidence type="ECO:0000313" key="4">
    <source>
        <dbReference type="Proteomes" id="UP000646827"/>
    </source>
</evidence>